<keyword evidence="2 8" id="KW-0645">Protease</keyword>
<keyword evidence="10" id="KW-1185">Reference proteome</keyword>
<dbReference type="EC" id="3.4.-.-" evidence="8"/>
<organism evidence="9 10">
    <name type="scientific">Caloramator proteoclasticus DSM 10124</name>
    <dbReference type="NCBI Taxonomy" id="1121262"/>
    <lineage>
        <taxon>Bacteria</taxon>
        <taxon>Bacillati</taxon>
        <taxon>Bacillota</taxon>
        <taxon>Clostridia</taxon>
        <taxon>Eubacteriales</taxon>
        <taxon>Clostridiaceae</taxon>
        <taxon>Caloramator</taxon>
    </lineage>
</organism>
<name>A0A1M4T3A8_9CLOT</name>
<protein>
    <recommendedName>
        <fullName evidence="8">Abasic site processing protein</fullName>
        <ecNumber evidence="8">3.4.-.-</ecNumber>
    </recommendedName>
</protein>
<dbReference type="GO" id="GO:0008233">
    <property type="term" value="F:peptidase activity"/>
    <property type="evidence" value="ECO:0007669"/>
    <property type="project" value="UniProtKB-KW"/>
</dbReference>
<dbReference type="GO" id="GO:0003697">
    <property type="term" value="F:single-stranded DNA binding"/>
    <property type="evidence" value="ECO:0007669"/>
    <property type="project" value="InterPro"/>
</dbReference>
<evidence type="ECO:0000256" key="7">
    <source>
        <dbReference type="ARBA" id="ARBA00023239"/>
    </source>
</evidence>
<evidence type="ECO:0000313" key="9">
    <source>
        <dbReference type="EMBL" id="SHE38949.1"/>
    </source>
</evidence>
<dbReference type="EMBL" id="FQVG01000003">
    <property type="protein sequence ID" value="SHE38949.1"/>
    <property type="molecule type" value="Genomic_DNA"/>
</dbReference>
<dbReference type="SUPFAM" id="SSF143081">
    <property type="entry name" value="BB1717-like"/>
    <property type="match status" value="1"/>
</dbReference>
<evidence type="ECO:0000256" key="1">
    <source>
        <dbReference type="ARBA" id="ARBA00008136"/>
    </source>
</evidence>
<dbReference type="Pfam" id="PF02586">
    <property type="entry name" value="SRAP"/>
    <property type="match status" value="1"/>
</dbReference>
<evidence type="ECO:0000313" key="10">
    <source>
        <dbReference type="Proteomes" id="UP000184423"/>
    </source>
</evidence>
<comment type="similarity">
    <text evidence="1 8">Belongs to the SOS response-associated peptidase family.</text>
</comment>
<evidence type="ECO:0000256" key="4">
    <source>
        <dbReference type="ARBA" id="ARBA00022801"/>
    </source>
</evidence>
<keyword evidence="3" id="KW-0227">DNA damage</keyword>
<dbReference type="AlphaFoldDB" id="A0A1M4T3A8"/>
<dbReference type="PANTHER" id="PTHR13604">
    <property type="entry name" value="DC12-RELATED"/>
    <property type="match status" value="1"/>
</dbReference>
<keyword evidence="6" id="KW-0238">DNA-binding</keyword>
<reference evidence="10" key="1">
    <citation type="submission" date="2016-11" db="EMBL/GenBank/DDBJ databases">
        <authorList>
            <person name="Varghese N."/>
            <person name="Submissions S."/>
        </authorList>
    </citation>
    <scope>NUCLEOTIDE SEQUENCE [LARGE SCALE GENOMIC DNA]</scope>
    <source>
        <strain evidence="10">DSM 10124</strain>
    </source>
</reference>
<sequence>MCGRVILESDFQDILKRYMVQEYNRFEYKKGEGFPGDNLPVIIKENKKMADVFLWGFLLDNKRVINARSETILDKPLFKNAFLSGRCIVPVNGFFEWKNEKGKKIKYRITLKDEDIFSLAGIYRDFKDKDGSIKRCVTILTTEPNDDMREIHNRMPVIIDEKDEELYLYEGFDKSIMDLLKPFENGRLVIKREDRVRYENVSFL</sequence>
<dbReference type="RefSeq" id="WP_073247708.1">
    <property type="nucleotide sequence ID" value="NZ_FQVG01000003.1"/>
</dbReference>
<dbReference type="InterPro" id="IPR003738">
    <property type="entry name" value="SRAP"/>
</dbReference>
<dbReference type="GO" id="GO:0016829">
    <property type="term" value="F:lyase activity"/>
    <property type="evidence" value="ECO:0007669"/>
    <property type="project" value="UniProtKB-KW"/>
</dbReference>
<dbReference type="InterPro" id="IPR036590">
    <property type="entry name" value="SRAP-like"/>
</dbReference>
<dbReference type="PANTHER" id="PTHR13604:SF0">
    <property type="entry name" value="ABASIC SITE PROCESSING PROTEIN HMCES"/>
    <property type="match status" value="1"/>
</dbReference>
<accession>A0A1M4T3A8</accession>
<gene>
    <name evidence="9" type="ORF">SAMN02746091_00300</name>
</gene>
<dbReference type="GO" id="GO:0006508">
    <property type="term" value="P:proteolysis"/>
    <property type="evidence" value="ECO:0007669"/>
    <property type="project" value="UniProtKB-KW"/>
</dbReference>
<evidence type="ECO:0000256" key="2">
    <source>
        <dbReference type="ARBA" id="ARBA00022670"/>
    </source>
</evidence>
<evidence type="ECO:0000256" key="5">
    <source>
        <dbReference type="ARBA" id="ARBA00023124"/>
    </source>
</evidence>
<keyword evidence="7" id="KW-0456">Lyase</keyword>
<evidence type="ECO:0000256" key="3">
    <source>
        <dbReference type="ARBA" id="ARBA00022763"/>
    </source>
</evidence>
<dbReference type="GO" id="GO:0106300">
    <property type="term" value="P:protein-DNA covalent cross-linking repair"/>
    <property type="evidence" value="ECO:0007669"/>
    <property type="project" value="InterPro"/>
</dbReference>
<dbReference type="Gene3D" id="3.90.1680.10">
    <property type="entry name" value="SOS response associated peptidase-like"/>
    <property type="match status" value="1"/>
</dbReference>
<dbReference type="Proteomes" id="UP000184423">
    <property type="component" value="Unassembled WGS sequence"/>
</dbReference>
<keyword evidence="4 8" id="KW-0378">Hydrolase</keyword>
<keyword evidence="5" id="KW-0190">Covalent protein-DNA linkage</keyword>
<proteinExistence type="inferred from homology"/>
<evidence type="ECO:0000256" key="8">
    <source>
        <dbReference type="RuleBase" id="RU364100"/>
    </source>
</evidence>
<evidence type="ECO:0000256" key="6">
    <source>
        <dbReference type="ARBA" id="ARBA00023125"/>
    </source>
</evidence>